<keyword evidence="2" id="KW-1185">Reference proteome</keyword>
<sequence length="377" mass="44436">MLKNLLIRLMNISESLNNYVKESPMSDNPEINKFIQEDGRLKWIPYEKLTNIEYLAHGGFGVVSKAKWGFLDVALKSLNNSKGLTAEILKEITYYQRFDHKMFVIYVTQLYGISQDPVTRNYLMVMPYFEGGSLRQYLNNNYNKLSFNDKLGLLYSMTNGLYSIHDQGLIHKDFHPDIISAPQLLKDLIIKCWDDNPLRRPNTQNLMDNIHNWYYLKLDQEFNQQVKAIEDSLIKLETSNNLIYKTHPQAIYTSRLLDLKEINSYISENLRFHIDDLAQPVLSMFQKFNTSLEAFYLVFQLAYNMTSKKYDDHILNYPTRLLFKEARVFDSRFINLSAISHNITSYQYILEFSNPSMEFLQEWAIYCNINLAEIEFN</sequence>
<reference evidence="1" key="1">
    <citation type="submission" date="2021-06" db="EMBL/GenBank/DDBJ databases">
        <authorList>
            <person name="Kallberg Y."/>
            <person name="Tangrot J."/>
            <person name="Rosling A."/>
        </authorList>
    </citation>
    <scope>NUCLEOTIDE SEQUENCE</scope>
    <source>
        <strain evidence="1">AU212A</strain>
    </source>
</reference>
<gene>
    <name evidence="1" type="ORF">SCALOS_LOCUS234</name>
</gene>
<accession>A0ACA9JUF1</accession>
<name>A0ACA9JUF1_9GLOM</name>
<comment type="caution">
    <text evidence="1">The sequence shown here is derived from an EMBL/GenBank/DDBJ whole genome shotgun (WGS) entry which is preliminary data.</text>
</comment>
<organism evidence="1 2">
    <name type="scientific">Scutellospora calospora</name>
    <dbReference type="NCBI Taxonomy" id="85575"/>
    <lineage>
        <taxon>Eukaryota</taxon>
        <taxon>Fungi</taxon>
        <taxon>Fungi incertae sedis</taxon>
        <taxon>Mucoromycota</taxon>
        <taxon>Glomeromycotina</taxon>
        <taxon>Glomeromycetes</taxon>
        <taxon>Diversisporales</taxon>
        <taxon>Gigasporaceae</taxon>
        <taxon>Scutellospora</taxon>
    </lineage>
</organism>
<feature type="non-terminal residue" evidence="1">
    <location>
        <position position="377"/>
    </location>
</feature>
<dbReference type="Proteomes" id="UP000789860">
    <property type="component" value="Unassembled WGS sequence"/>
</dbReference>
<feature type="non-terminal residue" evidence="1">
    <location>
        <position position="1"/>
    </location>
</feature>
<proteinExistence type="predicted"/>
<protein>
    <submittedName>
        <fullName evidence="1">7026_t:CDS:1</fullName>
    </submittedName>
</protein>
<dbReference type="EMBL" id="CAJVPM010000095">
    <property type="protein sequence ID" value="CAG8435857.1"/>
    <property type="molecule type" value="Genomic_DNA"/>
</dbReference>
<evidence type="ECO:0000313" key="1">
    <source>
        <dbReference type="EMBL" id="CAG8435857.1"/>
    </source>
</evidence>
<evidence type="ECO:0000313" key="2">
    <source>
        <dbReference type="Proteomes" id="UP000789860"/>
    </source>
</evidence>